<comment type="caution">
    <text evidence="2">The sequence shown here is derived from an EMBL/GenBank/DDBJ whole genome shotgun (WGS) entry which is preliminary data.</text>
</comment>
<organism evidence="2">
    <name type="scientific">Halalkalibacterium halodurans</name>
    <name type="common">Bacillus halodurans</name>
    <dbReference type="NCBI Taxonomy" id="86665"/>
    <lineage>
        <taxon>Bacteria</taxon>
        <taxon>Bacillati</taxon>
        <taxon>Bacillota</taxon>
        <taxon>Bacilli</taxon>
        <taxon>Bacillales</taxon>
        <taxon>Bacillaceae</taxon>
        <taxon>Halalkalibacterium (ex Joshi et al. 2022)</taxon>
    </lineage>
</organism>
<keyword evidence="1" id="KW-0472">Membrane</keyword>
<evidence type="ECO:0000256" key="1">
    <source>
        <dbReference type="SAM" id="Phobius"/>
    </source>
</evidence>
<accession>A0A0M0KMK1</accession>
<dbReference type="EMBL" id="LILD01000001">
    <property type="protein sequence ID" value="KOO40005.1"/>
    <property type="molecule type" value="Genomic_DNA"/>
</dbReference>
<dbReference type="RefSeq" id="WP_053431851.1">
    <property type="nucleotide sequence ID" value="NZ_LILD02000035.1"/>
</dbReference>
<evidence type="ECO:0000313" key="2">
    <source>
        <dbReference type="EMBL" id="KOO40005.1"/>
    </source>
</evidence>
<reference evidence="2" key="1">
    <citation type="submission" date="2015-08" db="EMBL/GenBank/DDBJ databases">
        <title>Complete DNA Sequence of Pseudomonas syringae pv. actinidiae, the Causal Agent of Kiwifruit Canker Disease.</title>
        <authorList>
            <person name="Rikkerink E.H.A."/>
            <person name="Fineran P.C."/>
        </authorList>
    </citation>
    <scope>NUCLEOTIDE SEQUENCE</scope>
    <source>
        <strain evidence="2">DSM 13666</strain>
    </source>
</reference>
<gene>
    <name evidence="2" type="ORF">AMD02_14985</name>
</gene>
<dbReference type="AlphaFoldDB" id="A0A0M0KMK1"/>
<protein>
    <submittedName>
        <fullName evidence="2">Uncharacterized protein</fullName>
    </submittedName>
</protein>
<keyword evidence="1" id="KW-1133">Transmembrane helix</keyword>
<sequence>MFKKSIRYPLIYFIVSIIYQLVIHQEVRWIENLFICSAMFMIYMLYYWAKIPYEWKKRSDES</sequence>
<dbReference type="PATRIC" id="fig|136160.3.peg.3476"/>
<feature type="transmembrane region" description="Helical" evidence="1">
    <location>
        <begin position="7"/>
        <end position="23"/>
    </location>
</feature>
<keyword evidence="1" id="KW-0812">Transmembrane</keyword>
<name>A0A0M0KMK1_ALKHA</name>
<proteinExistence type="predicted"/>
<feature type="transmembrane region" description="Helical" evidence="1">
    <location>
        <begin position="29"/>
        <end position="49"/>
    </location>
</feature>